<evidence type="ECO:0000256" key="5">
    <source>
        <dbReference type="ARBA" id="ARBA00023180"/>
    </source>
</evidence>
<name>A0A8H7AHA3_9EURO</name>
<accession>A0A8H7AHA3</accession>
<keyword evidence="4" id="KW-0732">Signal</keyword>
<dbReference type="PANTHER" id="PTHR13234:SF8">
    <property type="entry name" value="GAMMA-INTERFERON-INDUCIBLE LYSOSOMAL THIOL REDUCTASE"/>
    <property type="match status" value="1"/>
</dbReference>
<evidence type="ECO:0000256" key="2">
    <source>
        <dbReference type="ARBA" id="ARBA00005679"/>
    </source>
</evidence>
<keyword evidence="6" id="KW-1133">Transmembrane helix</keyword>
<protein>
    <recommendedName>
        <fullName evidence="9">Gamma interferon inducible lysosomal thiol reductase</fullName>
    </recommendedName>
</protein>
<evidence type="ECO:0008006" key="9">
    <source>
        <dbReference type="Google" id="ProtNLM"/>
    </source>
</evidence>
<comment type="subcellular location">
    <subcellularLocation>
        <location evidence="1">Secreted</location>
    </subcellularLocation>
</comment>
<dbReference type="OrthoDB" id="958254at2759"/>
<keyword evidence="8" id="KW-1185">Reference proteome</keyword>
<dbReference type="InterPro" id="IPR004911">
    <property type="entry name" value="Interferon-induced_GILT"/>
</dbReference>
<feature type="transmembrane region" description="Helical" evidence="6">
    <location>
        <begin position="27"/>
        <end position="51"/>
    </location>
</feature>
<evidence type="ECO:0000313" key="7">
    <source>
        <dbReference type="EMBL" id="KAF7507091.1"/>
    </source>
</evidence>
<comment type="similarity">
    <text evidence="2">Belongs to the GILT family.</text>
</comment>
<comment type="caution">
    <text evidence="7">The sequence shown here is derived from an EMBL/GenBank/DDBJ whole genome shotgun (WGS) entry which is preliminary data.</text>
</comment>
<dbReference type="Proteomes" id="UP000606974">
    <property type="component" value="Unassembled WGS sequence"/>
</dbReference>
<sequence>MDKKPRTSHDDEFIQPKLHPSFRDRTLGRLCVAVCLLLVIWTFACSLLPYLSACHHSDRQRVAGDVFPKIRIGNNTRRVSFEAYIMSKCPDAKACLQELVVPAMEKVSDKVDFELRYIGSVDPNSDAVSCMHGPAECLGNMILLCAAQLYPDPKISLGFANCMVNDYYNIPSRDLVESCAMEHGIDFKKINGCISEEGKAQGLLRDSVERSAEANVSTSCTIRLEGKTWCVTDMKKDCNDGGNLDGLVKDVKSAYEDLNS</sequence>
<reference evidence="7" key="1">
    <citation type="submission" date="2020-02" db="EMBL/GenBank/DDBJ databases">
        <authorList>
            <person name="Palmer J.M."/>
        </authorList>
    </citation>
    <scope>NUCLEOTIDE SEQUENCE</scope>
    <source>
        <strain evidence="7">EPUS1.4</strain>
        <tissue evidence="7">Thallus</tissue>
    </source>
</reference>
<dbReference type="Pfam" id="PF03227">
    <property type="entry name" value="GILT"/>
    <property type="match status" value="1"/>
</dbReference>
<dbReference type="GO" id="GO:0016671">
    <property type="term" value="F:oxidoreductase activity, acting on a sulfur group of donors, disulfide as acceptor"/>
    <property type="evidence" value="ECO:0007669"/>
    <property type="project" value="InterPro"/>
</dbReference>
<dbReference type="AlphaFoldDB" id="A0A8H7AHA3"/>
<evidence type="ECO:0000256" key="1">
    <source>
        <dbReference type="ARBA" id="ARBA00004613"/>
    </source>
</evidence>
<evidence type="ECO:0000256" key="4">
    <source>
        <dbReference type="ARBA" id="ARBA00022729"/>
    </source>
</evidence>
<keyword evidence="6" id="KW-0812">Transmembrane</keyword>
<keyword evidence="6" id="KW-0472">Membrane</keyword>
<proteinExistence type="inferred from homology"/>
<gene>
    <name evidence="7" type="ORF">GJ744_010904</name>
</gene>
<evidence type="ECO:0000256" key="3">
    <source>
        <dbReference type="ARBA" id="ARBA00022525"/>
    </source>
</evidence>
<dbReference type="GO" id="GO:0005576">
    <property type="term" value="C:extracellular region"/>
    <property type="evidence" value="ECO:0007669"/>
    <property type="project" value="UniProtKB-SubCell"/>
</dbReference>
<evidence type="ECO:0000256" key="6">
    <source>
        <dbReference type="SAM" id="Phobius"/>
    </source>
</evidence>
<dbReference type="EMBL" id="JAACFV010000074">
    <property type="protein sequence ID" value="KAF7507091.1"/>
    <property type="molecule type" value="Genomic_DNA"/>
</dbReference>
<keyword evidence="3" id="KW-0964">Secreted</keyword>
<evidence type="ECO:0000313" key="8">
    <source>
        <dbReference type="Proteomes" id="UP000606974"/>
    </source>
</evidence>
<dbReference type="PANTHER" id="PTHR13234">
    <property type="entry name" value="GAMMA-INTERFERON INDUCIBLE LYSOSOMAL THIOL REDUCTASE GILT"/>
    <property type="match status" value="1"/>
</dbReference>
<dbReference type="Gene3D" id="3.40.30.10">
    <property type="entry name" value="Glutaredoxin"/>
    <property type="match status" value="1"/>
</dbReference>
<keyword evidence="5" id="KW-0325">Glycoprotein</keyword>
<organism evidence="7 8">
    <name type="scientific">Endocarpon pusillum</name>
    <dbReference type="NCBI Taxonomy" id="364733"/>
    <lineage>
        <taxon>Eukaryota</taxon>
        <taxon>Fungi</taxon>
        <taxon>Dikarya</taxon>
        <taxon>Ascomycota</taxon>
        <taxon>Pezizomycotina</taxon>
        <taxon>Eurotiomycetes</taxon>
        <taxon>Chaetothyriomycetidae</taxon>
        <taxon>Verrucariales</taxon>
        <taxon>Verrucariaceae</taxon>
        <taxon>Endocarpon</taxon>
    </lineage>
</organism>